<protein>
    <submittedName>
        <fullName evidence="1">Uncharacterized protein</fullName>
    </submittedName>
</protein>
<gene>
    <name evidence="1" type="ORF">KIN20_009526</name>
</gene>
<sequence length="72" mass="8303">MAGTQRNLQELRLVRCDLFHNKTMKAIVQTNFPDLEVAKKTELNSTPPFKFSLPKKAKARMMCRIPVQSLKN</sequence>
<comment type="caution">
    <text evidence="1">The sequence shown here is derived from an EMBL/GenBank/DDBJ whole genome shotgun (WGS) entry which is preliminary data.</text>
</comment>
<dbReference type="EMBL" id="JAHQIW010001575">
    <property type="protein sequence ID" value="KAJ1352989.1"/>
    <property type="molecule type" value="Genomic_DNA"/>
</dbReference>
<dbReference type="AlphaFoldDB" id="A0AAD5QKP8"/>
<evidence type="ECO:0000313" key="1">
    <source>
        <dbReference type="EMBL" id="KAJ1352989.1"/>
    </source>
</evidence>
<reference evidence="1" key="1">
    <citation type="submission" date="2021-06" db="EMBL/GenBank/DDBJ databases">
        <title>Parelaphostrongylus tenuis whole genome reference sequence.</title>
        <authorList>
            <person name="Garwood T.J."/>
            <person name="Larsen P.A."/>
            <person name="Fountain-Jones N.M."/>
            <person name="Garbe J.R."/>
            <person name="Macchietto M.G."/>
            <person name="Kania S.A."/>
            <person name="Gerhold R.W."/>
            <person name="Richards J.E."/>
            <person name="Wolf T.M."/>
        </authorList>
    </citation>
    <scope>NUCLEOTIDE SEQUENCE</scope>
    <source>
        <strain evidence="1">MNPRO001-30</strain>
        <tissue evidence="1">Meninges</tissue>
    </source>
</reference>
<keyword evidence="2" id="KW-1185">Reference proteome</keyword>
<evidence type="ECO:0000313" key="2">
    <source>
        <dbReference type="Proteomes" id="UP001196413"/>
    </source>
</evidence>
<organism evidence="1 2">
    <name type="scientific">Parelaphostrongylus tenuis</name>
    <name type="common">Meningeal worm</name>
    <dbReference type="NCBI Taxonomy" id="148309"/>
    <lineage>
        <taxon>Eukaryota</taxon>
        <taxon>Metazoa</taxon>
        <taxon>Ecdysozoa</taxon>
        <taxon>Nematoda</taxon>
        <taxon>Chromadorea</taxon>
        <taxon>Rhabditida</taxon>
        <taxon>Rhabditina</taxon>
        <taxon>Rhabditomorpha</taxon>
        <taxon>Strongyloidea</taxon>
        <taxon>Metastrongylidae</taxon>
        <taxon>Parelaphostrongylus</taxon>
    </lineage>
</organism>
<accession>A0AAD5QKP8</accession>
<name>A0AAD5QKP8_PARTN</name>
<proteinExistence type="predicted"/>
<dbReference type="Proteomes" id="UP001196413">
    <property type="component" value="Unassembled WGS sequence"/>
</dbReference>